<dbReference type="InterPro" id="IPR027443">
    <property type="entry name" value="IPNS-like_sf"/>
</dbReference>
<evidence type="ECO:0000313" key="2">
    <source>
        <dbReference type="EMBL" id="CAA0829430.1"/>
    </source>
</evidence>
<protein>
    <submittedName>
        <fullName evidence="2">Gibberellin 2-beta-dioxygenase 4</fullName>
    </submittedName>
</protein>
<dbReference type="PANTHER" id="PTHR47990">
    <property type="entry name" value="2-OXOGLUTARATE (2OG) AND FE(II)-DEPENDENT OXYGENASE SUPERFAMILY PROTEIN-RELATED"/>
    <property type="match status" value="1"/>
</dbReference>
<dbReference type="InterPro" id="IPR044861">
    <property type="entry name" value="IPNS-like_FE2OG_OXY"/>
</dbReference>
<evidence type="ECO:0000259" key="1">
    <source>
        <dbReference type="PROSITE" id="PS51471"/>
    </source>
</evidence>
<keyword evidence="3" id="KW-1185">Reference proteome</keyword>
<dbReference type="OrthoDB" id="288590at2759"/>
<dbReference type="InterPro" id="IPR050231">
    <property type="entry name" value="Iron_ascorbate_oxido_reductase"/>
</dbReference>
<dbReference type="Gene3D" id="2.60.120.330">
    <property type="entry name" value="B-lactam Antibiotic, Isopenicillin N Synthase, Chain"/>
    <property type="match status" value="1"/>
</dbReference>
<dbReference type="PROSITE" id="PS51471">
    <property type="entry name" value="FE2OG_OXY"/>
    <property type="match status" value="1"/>
</dbReference>
<dbReference type="Pfam" id="PF03171">
    <property type="entry name" value="2OG-FeII_Oxy"/>
    <property type="match status" value="1"/>
</dbReference>
<dbReference type="AlphaFoldDB" id="A0A9N7NF88"/>
<reference evidence="2" key="1">
    <citation type="submission" date="2019-12" db="EMBL/GenBank/DDBJ databases">
        <authorList>
            <person name="Scholes J."/>
        </authorList>
    </citation>
    <scope>NUCLEOTIDE SEQUENCE</scope>
</reference>
<organism evidence="2 3">
    <name type="scientific">Striga hermonthica</name>
    <name type="common">Purple witchweed</name>
    <name type="synonym">Buchnera hermonthica</name>
    <dbReference type="NCBI Taxonomy" id="68872"/>
    <lineage>
        <taxon>Eukaryota</taxon>
        <taxon>Viridiplantae</taxon>
        <taxon>Streptophyta</taxon>
        <taxon>Embryophyta</taxon>
        <taxon>Tracheophyta</taxon>
        <taxon>Spermatophyta</taxon>
        <taxon>Magnoliopsida</taxon>
        <taxon>eudicotyledons</taxon>
        <taxon>Gunneridae</taxon>
        <taxon>Pentapetalae</taxon>
        <taxon>asterids</taxon>
        <taxon>lamiids</taxon>
        <taxon>Lamiales</taxon>
        <taxon>Orobanchaceae</taxon>
        <taxon>Buchnereae</taxon>
        <taxon>Striga</taxon>
    </lineage>
</organism>
<dbReference type="InterPro" id="IPR005123">
    <property type="entry name" value="Oxoglu/Fe-dep_dioxygenase_dom"/>
</dbReference>
<name>A0A9N7NF88_STRHE</name>
<dbReference type="SUPFAM" id="SSF51197">
    <property type="entry name" value="Clavaminate synthase-like"/>
    <property type="match status" value="1"/>
</dbReference>
<feature type="domain" description="Fe2OG dioxygenase" evidence="1">
    <location>
        <begin position="25"/>
        <end position="125"/>
    </location>
</feature>
<sequence length="177" mass="19274">MIGEVLSGAAHPTASVFSRLISDAHSDSILRLNHYLPTCHPKIGFGEHTDPQILTLLRSNAVGGLQVSTEDGVWVPVSPYPDSAFCVNVGDVLQIMTNGRLRSVKHRAVVDSYGSRMSMAYFAAPPLDAKISCISLGPNEPQKPPLYKSFTWAEYKKAAYNLRLGDSRLNLFKNGAS</sequence>
<comment type="caution">
    <text evidence="2">The sequence shown here is derived from an EMBL/GenBank/DDBJ whole genome shotgun (WGS) entry which is preliminary data.</text>
</comment>
<dbReference type="EMBL" id="CACSLK010027773">
    <property type="protein sequence ID" value="CAA0829430.1"/>
    <property type="molecule type" value="Genomic_DNA"/>
</dbReference>
<gene>
    <name evidence="2" type="ORF">SHERM_25005</name>
</gene>
<dbReference type="Proteomes" id="UP001153555">
    <property type="component" value="Unassembled WGS sequence"/>
</dbReference>
<accession>A0A9N7NF88</accession>
<proteinExistence type="predicted"/>
<evidence type="ECO:0000313" key="3">
    <source>
        <dbReference type="Proteomes" id="UP001153555"/>
    </source>
</evidence>